<protein>
    <recommendedName>
        <fullName evidence="3">Pentapeptide repeat family protein</fullName>
    </recommendedName>
</protein>
<dbReference type="AlphaFoldDB" id="A0A7Z9D694"/>
<accession>A0A7Z9D694</accession>
<reference evidence="1 2" key="1">
    <citation type="submission" date="2018-12" db="EMBL/GenBank/DDBJ databases">
        <authorList>
            <consortium name="Pathogen Informatics"/>
        </authorList>
    </citation>
    <scope>NUCLEOTIDE SEQUENCE [LARGE SCALE GENOMIC DNA]</scope>
    <source>
        <strain evidence="1 2">NCTC10207</strain>
    </source>
</reference>
<organism evidence="1 2">
    <name type="scientific">Rothia aeria</name>
    <dbReference type="NCBI Taxonomy" id="172042"/>
    <lineage>
        <taxon>Bacteria</taxon>
        <taxon>Bacillati</taxon>
        <taxon>Actinomycetota</taxon>
        <taxon>Actinomycetes</taxon>
        <taxon>Micrococcales</taxon>
        <taxon>Micrococcaceae</taxon>
        <taxon>Rothia</taxon>
    </lineage>
</organism>
<dbReference type="RefSeq" id="WP_126499617.1">
    <property type="nucleotide sequence ID" value="NZ_CAJPQC010000013.1"/>
</dbReference>
<proteinExistence type="predicted"/>
<sequence length="524" mass="56541">MRQHQEHIPAERQIRFAQAASQLSDADADTRLAGALALIELADEWLASPAAADSLAADQPAREAQAIIHELCAYIRSPFPAGSTSSRTELAQYYMRLLSDVPEGLSRTQREQFQAEKSALTVEALVRGCILEAIHDRFVQESDYGIPPCTGGLPDRQEAEGSRWSGLDYDFSGAVFFYPVLLKASYCTGEMAFRDCIFLEEACFSHAFFAQCTDFSGAAYYGDASFGFSSFKGGARFDRCTFGALAEFTDTYYGGDASFRECTYKGLALYDESTYCGTVADFSNSVYCAGAEFGGAGYDCPAIFSGSVFEGAAYFRFGRYADTVRHDGCSYAAAADFSYSVCWADADFSGSVFAQGTSFTGCEYYGAAHFSGCSFTGGTVNYSGSIYAAEVSFSNSTCGESTGSVMFDASGFFDGVLFTSVGWGNASVSFTGCVFNPSSRNVFTGRGAAQSPVRFSGKLPLGARALEFDELDELQEHRQVLHPTAFVAPASPGPAAEYAHLPHRVSEDAVEEFARWARELIGED</sequence>
<evidence type="ECO:0008006" key="3">
    <source>
        <dbReference type="Google" id="ProtNLM"/>
    </source>
</evidence>
<dbReference type="EMBL" id="LR134479">
    <property type="protein sequence ID" value="VEI22338.1"/>
    <property type="molecule type" value="Genomic_DNA"/>
</dbReference>
<gene>
    <name evidence="1" type="ORF">NCTC10207_00413</name>
</gene>
<evidence type="ECO:0000313" key="1">
    <source>
        <dbReference type="EMBL" id="VEI22338.1"/>
    </source>
</evidence>
<name>A0A7Z9D694_9MICC</name>
<dbReference type="Proteomes" id="UP000282386">
    <property type="component" value="Chromosome"/>
</dbReference>
<evidence type="ECO:0000313" key="2">
    <source>
        <dbReference type="Proteomes" id="UP000282386"/>
    </source>
</evidence>